<dbReference type="InterPro" id="IPR013083">
    <property type="entry name" value="Znf_RING/FYVE/PHD"/>
</dbReference>
<dbReference type="SUPFAM" id="SSF57850">
    <property type="entry name" value="RING/U-box"/>
    <property type="match status" value="2"/>
</dbReference>
<dbReference type="PROSITE" id="PS00518">
    <property type="entry name" value="ZF_RING_1"/>
    <property type="match status" value="1"/>
</dbReference>
<dbReference type="Proteomes" id="UP001151760">
    <property type="component" value="Unassembled WGS sequence"/>
</dbReference>
<reference evidence="15" key="2">
    <citation type="submission" date="2022-01" db="EMBL/GenBank/DDBJ databases">
        <authorList>
            <person name="Yamashiro T."/>
            <person name="Shiraishi A."/>
            <person name="Satake H."/>
            <person name="Nakayama K."/>
        </authorList>
    </citation>
    <scope>NUCLEOTIDE SEQUENCE</scope>
</reference>
<evidence type="ECO:0000313" key="16">
    <source>
        <dbReference type="Proteomes" id="UP001151760"/>
    </source>
</evidence>
<dbReference type="InterPro" id="IPR001841">
    <property type="entry name" value="Znf_RING"/>
</dbReference>
<evidence type="ECO:0000259" key="14">
    <source>
        <dbReference type="PROSITE" id="PS51873"/>
    </source>
</evidence>
<name>A0ABQ5H8V2_9ASTR</name>
<evidence type="ECO:0000256" key="12">
    <source>
        <dbReference type="PROSITE-ProRule" id="PRU00175"/>
    </source>
</evidence>
<feature type="domain" description="RING-type" evidence="13">
    <location>
        <begin position="101"/>
        <end position="145"/>
    </location>
</feature>
<gene>
    <name evidence="15" type="ORF">Tco_1058606</name>
</gene>
<comment type="similarity">
    <text evidence="4">Belongs to the RBR family. Ariadne subfamily.</text>
</comment>
<dbReference type="Gene3D" id="1.20.120.1750">
    <property type="match status" value="1"/>
</dbReference>
<dbReference type="Pfam" id="PF00097">
    <property type="entry name" value="zf-C3HC4"/>
    <property type="match status" value="1"/>
</dbReference>
<dbReference type="CDD" id="cd22584">
    <property type="entry name" value="Rcat_RBR_unk"/>
    <property type="match status" value="1"/>
</dbReference>
<keyword evidence="7" id="KW-0479">Metal-binding</keyword>
<evidence type="ECO:0000256" key="4">
    <source>
        <dbReference type="ARBA" id="ARBA00005884"/>
    </source>
</evidence>
<dbReference type="Gene3D" id="3.30.40.10">
    <property type="entry name" value="Zinc/RING finger domain, C3HC4 (zinc finger)"/>
    <property type="match status" value="1"/>
</dbReference>
<evidence type="ECO:0000256" key="2">
    <source>
        <dbReference type="ARBA" id="ARBA00001947"/>
    </source>
</evidence>
<accession>A0ABQ5H8V2</accession>
<evidence type="ECO:0000256" key="7">
    <source>
        <dbReference type="ARBA" id="ARBA00022723"/>
    </source>
</evidence>
<dbReference type="SMART" id="SM00647">
    <property type="entry name" value="IBR"/>
    <property type="match status" value="2"/>
</dbReference>
<comment type="catalytic activity">
    <reaction evidence="1">
        <text>[E2 ubiquitin-conjugating enzyme]-S-ubiquitinyl-L-cysteine + [acceptor protein]-L-lysine = [E2 ubiquitin-conjugating enzyme]-L-cysteine + [acceptor protein]-N(6)-ubiquitinyl-L-lysine.</text>
        <dbReference type="EC" id="2.3.2.31"/>
    </reaction>
</comment>
<comment type="caution">
    <text evidence="15">The sequence shown here is derived from an EMBL/GenBank/DDBJ whole genome shotgun (WGS) entry which is preliminary data.</text>
</comment>
<dbReference type="EC" id="2.3.2.31" evidence="5"/>
<evidence type="ECO:0000313" key="15">
    <source>
        <dbReference type="EMBL" id="GJT84264.1"/>
    </source>
</evidence>
<dbReference type="InterPro" id="IPR031127">
    <property type="entry name" value="E3_UB_ligase_RBR"/>
</dbReference>
<keyword evidence="11" id="KW-0862">Zinc</keyword>
<dbReference type="EMBL" id="BQNB010019341">
    <property type="protein sequence ID" value="GJT84264.1"/>
    <property type="molecule type" value="Genomic_DNA"/>
</dbReference>
<comment type="function">
    <text evidence="3">Might act as an E3 ubiquitin-protein ligase, or as part of E3 complex, which accepts ubiquitin from specific E2 ubiquitin-conjugating enzymes and then transfers it to substrates.</text>
</comment>
<evidence type="ECO:0000259" key="13">
    <source>
        <dbReference type="PROSITE" id="PS50089"/>
    </source>
</evidence>
<dbReference type="PANTHER" id="PTHR11685">
    <property type="entry name" value="RBR FAMILY RING FINGER AND IBR DOMAIN-CONTAINING"/>
    <property type="match status" value="1"/>
</dbReference>
<keyword evidence="10" id="KW-0833">Ubl conjugation pathway</keyword>
<reference evidence="15" key="1">
    <citation type="journal article" date="2022" name="Int. J. Mol. Sci.">
        <title>Draft Genome of Tanacetum Coccineum: Genomic Comparison of Closely Related Tanacetum-Family Plants.</title>
        <authorList>
            <person name="Yamashiro T."/>
            <person name="Shiraishi A."/>
            <person name="Nakayama K."/>
            <person name="Satake H."/>
        </authorList>
    </citation>
    <scope>NUCLEOTIDE SEQUENCE</scope>
</reference>
<dbReference type="Pfam" id="PF01485">
    <property type="entry name" value="IBR"/>
    <property type="match status" value="2"/>
</dbReference>
<keyword evidence="8" id="KW-0677">Repeat</keyword>
<evidence type="ECO:0000256" key="10">
    <source>
        <dbReference type="ARBA" id="ARBA00022786"/>
    </source>
</evidence>
<keyword evidence="16" id="KW-1185">Reference proteome</keyword>
<evidence type="ECO:0000256" key="3">
    <source>
        <dbReference type="ARBA" id="ARBA00003976"/>
    </source>
</evidence>
<protein>
    <recommendedName>
        <fullName evidence="5">RBR-type E3 ubiquitin transferase</fullName>
        <ecNumber evidence="5">2.3.2.31</ecNumber>
    </recommendedName>
</protein>
<organism evidence="15 16">
    <name type="scientific">Tanacetum coccineum</name>
    <dbReference type="NCBI Taxonomy" id="301880"/>
    <lineage>
        <taxon>Eukaryota</taxon>
        <taxon>Viridiplantae</taxon>
        <taxon>Streptophyta</taxon>
        <taxon>Embryophyta</taxon>
        <taxon>Tracheophyta</taxon>
        <taxon>Spermatophyta</taxon>
        <taxon>Magnoliopsida</taxon>
        <taxon>eudicotyledons</taxon>
        <taxon>Gunneridae</taxon>
        <taxon>Pentapetalae</taxon>
        <taxon>asterids</taxon>
        <taxon>campanulids</taxon>
        <taxon>Asterales</taxon>
        <taxon>Asteraceae</taxon>
        <taxon>Asteroideae</taxon>
        <taxon>Anthemideae</taxon>
        <taxon>Anthemidinae</taxon>
        <taxon>Tanacetum</taxon>
    </lineage>
</organism>
<dbReference type="InterPro" id="IPR002867">
    <property type="entry name" value="IBR_dom"/>
</dbReference>
<keyword evidence="9 12" id="KW-0863">Zinc-finger</keyword>
<dbReference type="InterPro" id="IPR017907">
    <property type="entry name" value="Znf_RING_CS"/>
</dbReference>
<dbReference type="InterPro" id="IPR018957">
    <property type="entry name" value="Znf_C3HC4_RING-type"/>
</dbReference>
<evidence type="ECO:0000256" key="11">
    <source>
        <dbReference type="ARBA" id="ARBA00022833"/>
    </source>
</evidence>
<evidence type="ECO:0000256" key="9">
    <source>
        <dbReference type="ARBA" id="ARBA00022771"/>
    </source>
</evidence>
<sequence length="326" mass="37661">MLCPFIPSNLQQMWSFLYIILQRVLPTLLMILTGKRRPTNNTTVTLVVQLNLIQRKFAYCGAYLVRQNDIMFAYKLARDAISSQVTRFAENSSGKTLLEQCTICFDSSNSGQMFSVNKCLHRYCYSCMRKHVEAKLLQAQLPKCPHEGCKSHLEIECCKKFLNQELYDIMSLRIREASIPPTEKVYCPFSNCSALMSKSEVKEYTATSSAAGQGTGMRKCVKCRRLFCVNCKVPWHDKFTCSDYKRYYPSRSASEAKLKDLASRNHWRQCIKCKNLVELAAGCYHINCRCGYEFCYTCGAEWIKKKPTCNCPIWDERNIIDARRRN</sequence>
<dbReference type="InterPro" id="IPR044066">
    <property type="entry name" value="TRIAD_supradom"/>
</dbReference>
<evidence type="ECO:0000256" key="6">
    <source>
        <dbReference type="ARBA" id="ARBA00022679"/>
    </source>
</evidence>
<feature type="domain" description="RING-type" evidence="14">
    <location>
        <begin position="97"/>
        <end position="315"/>
    </location>
</feature>
<dbReference type="PROSITE" id="PS50089">
    <property type="entry name" value="ZF_RING_2"/>
    <property type="match status" value="1"/>
</dbReference>
<dbReference type="PROSITE" id="PS51873">
    <property type="entry name" value="TRIAD"/>
    <property type="match status" value="1"/>
</dbReference>
<proteinExistence type="inferred from homology"/>
<comment type="cofactor">
    <cofactor evidence="2">
        <name>Zn(2+)</name>
        <dbReference type="ChEBI" id="CHEBI:29105"/>
    </cofactor>
</comment>
<dbReference type="CDD" id="cd22582">
    <property type="entry name" value="BRcat_RBR_unk"/>
    <property type="match status" value="1"/>
</dbReference>
<evidence type="ECO:0000256" key="1">
    <source>
        <dbReference type="ARBA" id="ARBA00001798"/>
    </source>
</evidence>
<evidence type="ECO:0000256" key="5">
    <source>
        <dbReference type="ARBA" id="ARBA00012251"/>
    </source>
</evidence>
<evidence type="ECO:0000256" key="8">
    <source>
        <dbReference type="ARBA" id="ARBA00022737"/>
    </source>
</evidence>
<keyword evidence="6" id="KW-0808">Transferase</keyword>